<evidence type="ECO:0000256" key="1">
    <source>
        <dbReference type="SAM" id="MobiDB-lite"/>
    </source>
</evidence>
<comment type="caution">
    <text evidence="2">The sequence shown here is derived from an EMBL/GenBank/DDBJ whole genome shotgun (WGS) entry which is preliminary data.</text>
</comment>
<dbReference type="AlphaFoldDB" id="A0A4Q7M0N0"/>
<reference evidence="2 3" key="1">
    <citation type="submission" date="2019-02" db="EMBL/GenBank/DDBJ databases">
        <title>Sequencing the genomes of 1000 actinobacteria strains.</title>
        <authorList>
            <person name="Klenk H.-P."/>
        </authorList>
    </citation>
    <scope>NUCLEOTIDE SEQUENCE [LARGE SCALE GENOMIC DNA]</scope>
    <source>
        <strain evidence="2 3">DSM 16932</strain>
    </source>
</reference>
<accession>A0A4Q7M0N0</accession>
<evidence type="ECO:0000313" key="3">
    <source>
        <dbReference type="Proteomes" id="UP000293852"/>
    </source>
</evidence>
<dbReference type="EMBL" id="SGWX01000001">
    <property type="protein sequence ID" value="RZS60443.1"/>
    <property type="molecule type" value="Genomic_DNA"/>
</dbReference>
<gene>
    <name evidence="2" type="ORF">EV386_0701</name>
</gene>
<dbReference type="RefSeq" id="WP_130412368.1">
    <property type="nucleotide sequence ID" value="NZ_SGWX01000001.1"/>
</dbReference>
<protein>
    <submittedName>
        <fullName evidence="2">Uncharacterized protein</fullName>
    </submittedName>
</protein>
<keyword evidence="3" id="KW-1185">Reference proteome</keyword>
<name>A0A4Q7M0N0_9MICO</name>
<sequence>MSRRYTGSDPTANRAIGAADKGSRKRHAQGCSVDGGPRRHNLRGFFCPACASDVDDRLESALIILDARRPL</sequence>
<organism evidence="2 3">
    <name type="scientific">Xylanimonas ulmi</name>
    <dbReference type="NCBI Taxonomy" id="228973"/>
    <lineage>
        <taxon>Bacteria</taxon>
        <taxon>Bacillati</taxon>
        <taxon>Actinomycetota</taxon>
        <taxon>Actinomycetes</taxon>
        <taxon>Micrococcales</taxon>
        <taxon>Promicromonosporaceae</taxon>
        <taxon>Xylanimonas</taxon>
    </lineage>
</organism>
<dbReference type="Proteomes" id="UP000293852">
    <property type="component" value="Unassembled WGS sequence"/>
</dbReference>
<proteinExistence type="predicted"/>
<evidence type="ECO:0000313" key="2">
    <source>
        <dbReference type="EMBL" id="RZS60443.1"/>
    </source>
</evidence>
<feature type="region of interest" description="Disordered" evidence="1">
    <location>
        <begin position="1"/>
        <end position="37"/>
    </location>
</feature>